<comment type="caution">
    <text evidence="1">The sequence shown here is derived from an EMBL/GenBank/DDBJ whole genome shotgun (WGS) entry which is preliminary data.</text>
</comment>
<evidence type="ECO:0000313" key="2">
    <source>
        <dbReference type="Proteomes" id="UP000004169"/>
    </source>
</evidence>
<dbReference type="AlphaFoldDB" id="H8FY48"/>
<dbReference type="OrthoDB" id="7069285at2"/>
<keyword evidence="2" id="KW-1185">Reference proteome</keyword>
<evidence type="ECO:0000313" key="1">
    <source>
        <dbReference type="EMBL" id="CCG43286.1"/>
    </source>
</evidence>
<dbReference type="eggNOG" id="ENOG502ZRPM">
    <property type="taxonomic scope" value="Bacteria"/>
</dbReference>
<name>H8FY48_MAGML</name>
<dbReference type="RefSeq" id="WP_002731359.1">
    <property type="nucleotide sequence ID" value="NZ_CAHP01000060.1"/>
</dbReference>
<dbReference type="Proteomes" id="UP000004169">
    <property type="component" value="Unassembled WGS sequence"/>
</dbReference>
<proteinExistence type="predicted"/>
<protein>
    <submittedName>
        <fullName evidence="1">Uncharacterized protein</fullName>
    </submittedName>
</protein>
<accession>H8FY48</accession>
<dbReference type="EMBL" id="CAHP01000060">
    <property type="protein sequence ID" value="CCG43286.1"/>
    <property type="molecule type" value="Genomic_DNA"/>
</dbReference>
<reference evidence="1 2" key="1">
    <citation type="journal article" date="2012" name="J. Bacteriol.">
        <title>Draft Genome Sequence of the Purple Photosynthetic Bacterium Phaeospirillum molischianum DSM120, a Particularly Versatile Bacterium.</title>
        <authorList>
            <person name="Duquesne K."/>
            <person name="Prima V."/>
            <person name="Ji B."/>
            <person name="Rouy Z."/>
            <person name="Medigue C."/>
            <person name="Talla E."/>
            <person name="Sturgis J.N."/>
        </authorList>
    </citation>
    <scope>NUCLEOTIDE SEQUENCE [LARGE SCALE GENOMIC DNA]</scope>
    <source>
        <strain evidence="2">DSM120</strain>
    </source>
</reference>
<dbReference type="STRING" id="1150626.PHAMO_80077"/>
<organism evidence="1 2">
    <name type="scientific">Magnetospirillum molischianum DSM 120</name>
    <dbReference type="NCBI Taxonomy" id="1150626"/>
    <lineage>
        <taxon>Bacteria</taxon>
        <taxon>Pseudomonadati</taxon>
        <taxon>Pseudomonadota</taxon>
        <taxon>Alphaproteobacteria</taxon>
        <taxon>Rhodospirillales</taxon>
        <taxon>Rhodospirillaceae</taxon>
        <taxon>Magnetospirillum</taxon>
    </lineage>
</organism>
<sequence>MKKIRIVEPGFEGYNGYIGITQFVDGVAEVDHIRLSQIAAAMRVEDAETERQVGPAMDLIDAHHVKAEVEAPLERGHGDAPVENVLAEEPAAEIKLTVTREELEGLADKKGIAGLREIGDQLGVKSNSIPGLIDKIVQAHEVAKAKIAQ</sequence>
<gene>
    <name evidence="1" type="ORF">PHAMO_80077</name>
</gene>